<evidence type="ECO:0000313" key="8">
    <source>
        <dbReference type="Proteomes" id="UP000539538"/>
    </source>
</evidence>
<keyword evidence="4" id="KW-0949">S-adenosyl-L-methionine</keyword>
<proteinExistence type="predicted"/>
<dbReference type="PANTHER" id="PTHR33841:SF5">
    <property type="entry name" value="DNA METHYLASE (MODIFICATION METHYLASE) (METHYLTRANSFERASE)-RELATED"/>
    <property type="match status" value="1"/>
</dbReference>
<dbReference type="Pfam" id="PF20473">
    <property type="entry name" value="MmeI_Mtase"/>
    <property type="match status" value="1"/>
</dbReference>
<comment type="caution">
    <text evidence="7">The sequence shown here is derived from an EMBL/GenBank/DDBJ whole genome shotgun (WGS) entry which is preliminary data.</text>
</comment>
<evidence type="ECO:0000256" key="1">
    <source>
        <dbReference type="ARBA" id="ARBA00011900"/>
    </source>
</evidence>
<dbReference type="Proteomes" id="UP000539538">
    <property type="component" value="Unassembled WGS sequence"/>
</dbReference>
<evidence type="ECO:0000256" key="2">
    <source>
        <dbReference type="ARBA" id="ARBA00022603"/>
    </source>
</evidence>
<accession>A0ABR6L993</accession>
<sequence length="832" mass="91855">MSAITKIEQELIELGYDAEALHRAYSFADVLDPAAQTRTVALAAFTQTPESFRSAAFGVVEGEPDSAAAVMASRALGAPIFFSIDSDSVGVWSVGARQAPRLLERVPVDQLGDLFDRHRDSWTPQALHRAKALGLPRGPIQVDFVDLGLLPAIEHEVQHKLHHTMADVLDLLLPADAGRDSEKAAFRLTFRLLAAKILMDREHPAAADWPYDDVSSALSGIQSYYGLGLLGTDVAGVSPDVIAGAWARLRASITLRNISSDSLAFVYENTLVTADTRKLFGTHSTPRSVAEYVLSQIDLSRYDPEKVRVAEPFAGAGIFLVAALRELRDSLPADWSAERRHQFLVDRMAGAELDAFASEVATLSLILADYPNANGWHIGSTDLFKAGALQAFLEGATVVLCNPPFEDFTAEERQDYPEAFSVSPSKAMVALHAAIDAGPEAIGFVLPRGFLQQTQYRQLRKRLASAYDRVELVSLPDRVFEKATYPCALVIATERRPAESLAKPVRLRVRTVADADRELFLSEGAFTSERRAIRAAAEGDLWIGELDALWSYLVDAPRLGDQAEIGRGLQWRTQRSGVLGEPGPMRERGVYRPADSLVPFHLLNPVWLSTDPQLSHRLGPIKRPWNEPKVLINNQRSSRGPWRLAAAPDHSGLWASQQFTGIWPKGDYDVQVLAAILNGPLANAFVTEHSTDHDFTNVMLASMPLPRKLDSAALNEAVREYQALLEKSLSAVLSPRSEDERLNQLLVWIDALVLDGYDLPPRLERELFGYFAGRERPVPHPFSGWLPPDLKGYVPLHEWLTRDHGLSRGPWVLDVFKPVPAEENDALSRFLA</sequence>
<keyword evidence="3" id="KW-0808">Transferase</keyword>
<dbReference type="InterPro" id="IPR029063">
    <property type="entry name" value="SAM-dependent_MTases_sf"/>
</dbReference>
<keyword evidence="8" id="KW-1185">Reference proteome</keyword>
<reference evidence="7 8" key="1">
    <citation type="submission" date="2020-08" db="EMBL/GenBank/DDBJ databases">
        <title>Genomic Encyclopedia of Type Strains, Phase IV (KMG-IV): sequencing the most valuable type-strain genomes for metagenomic binning, comparative biology and taxonomic classification.</title>
        <authorList>
            <person name="Goeker M."/>
        </authorList>
    </citation>
    <scope>NUCLEOTIDE SEQUENCE [LARGE SCALE GENOMIC DNA]</scope>
    <source>
        <strain evidence="7 8">DSM 7050</strain>
    </source>
</reference>
<gene>
    <name evidence="7" type="ORF">GGQ99_005095</name>
</gene>
<dbReference type="InterPro" id="IPR046816">
    <property type="entry name" value="MmeI_Mtase"/>
</dbReference>
<keyword evidence="2" id="KW-0489">Methyltransferase</keyword>
<evidence type="ECO:0000256" key="5">
    <source>
        <dbReference type="ARBA" id="ARBA00047942"/>
    </source>
</evidence>
<feature type="domain" description="MmeI-like DNA-methyltransferase" evidence="6">
    <location>
        <begin position="305"/>
        <end position="371"/>
    </location>
</feature>
<dbReference type="PANTHER" id="PTHR33841">
    <property type="entry name" value="DNA METHYLTRANSFERASE YEEA-RELATED"/>
    <property type="match status" value="1"/>
</dbReference>
<evidence type="ECO:0000256" key="4">
    <source>
        <dbReference type="ARBA" id="ARBA00022691"/>
    </source>
</evidence>
<name>A0ABR6L993_9HYPH</name>
<protein>
    <recommendedName>
        <fullName evidence="1">site-specific DNA-methyltransferase (adenine-specific)</fullName>
        <ecNumber evidence="1">2.1.1.72</ecNumber>
    </recommendedName>
</protein>
<comment type="catalytic activity">
    <reaction evidence="5">
        <text>a 2'-deoxyadenosine in DNA + S-adenosyl-L-methionine = an N(6)-methyl-2'-deoxyadenosine in DNA + S-adenosyl-L-homocysteine + H(+)</text>
        <dbReference type="Rhea" id="RHEA:15197"/>
        <dbReference type="Rhea" id="RHEA-COMP:12418"/>
        <dbReference type="Rhea" id="RHEA-COMP:12419"/>
        <dbReference type="ChEBI" id="CHEBI:15378"/>
        <dbReference type="ChEBI" id="CHEBI:57856"/>
        <dbReference type="ChEBI" id="CHEBI:59789"/>
        <dbReference type="ChEBI" id="CHEBI:90615"/>
        <dbReference type="ChEBI" id="CHEBI:90616"/>
        <dbReference type="EC" id="2.1.1.72"/>
    </reaction>
</comment>
<dbReference type="SUPFAM" id="SSF53335">
    <property type="entry name" value="S-adenosyl-L-methionine-dependent methyltransferases"/>
    <property type="match status" value="1"/>
</dbReference>
<dbReference type="EMBL" id="JACHOT010000012">
    <property type="protein sequence ID" value="MBB4653305.1"/>
    <property type="molecule type" value="Genomic_DNA"/>
</dbReference>
<evidence type="ECO:0000313" key="7">
    <source>
        <dbReference type="EMBL" id="MBB4653305.1"/>
    </source>
</evidence>
<evidence type="ECO:0000256" key="3">
    <source>
        <dbReference type="ARBA" id="ARBA00022679"/>
    </source>
</evidence>
<dbReference type="RefSeq" id="WP_183264649.1">
    <property type="nucleotide sequence ID" value="NZ_BAAAVZ010000017.1"/>
</dbReference>
<evidence type="ECO:0000259" key="6">
    <source>
        <dbReference type="Pfam" id="PF20473"/>
    </source>
</evidence>
<dbReference type="PRINTS" id="PR00507">
    <property type="entry name" value="N12N6MTFRASE"/>
</dbReference>
<organism evidence="7 8">
    <name type="scientific">Aminobacter niigataensis</name>
    <dbReference type="NCBI Taxonomy" id="83265"/>
    <lineage>
        <taxon>Bacteria</taxon>
        <taxon>Pseudomonadati</taxon>
        <taxon>Pseudomonadota</taxon>
        <taxon>Alphaproteobacteria</taxon>
        <taxon>Hyphomicrobiales</taxon>
        <taxon>Phyllobacteriaceae</taxon>
        <taxon>Aminobacter</taxon>
    </lineage>
</organism>
<dbReference type="InterPro" id="IPR050953">
    <property type="entry name" value="N4_N6_ade-DNA_methylase"/>
</dbReference>
<dbReference type="Gene3D" id="3.40.50.150">
    <property type="entry name" value="Vaccinia Virus protein VP39"/>
    <property type="match status" value="1"/>
</dbReference>
<dbReference type="EC" id="2.1.1.72" evidence="1"/>